<gene>
    <name evidence="1" type="ORF">P9921_26275</name>
</gene>
<evidence type="ECO:0000313" key="1">
    <source>
        <dbReference type="EMBL" id="MDK5173945.1"/>
    </source>
</evidence>
<accession>A0ABT7GJI2</accession>
<dbReference type="EMBL" id="JARTOI010000086">
    <property type="protein sequence ID" value="MDK5173945.1"/>
    <property type="molecule type" value="Genomic_DNA"/>
</dbReference>
<keyword evidence="2" id="KW-1185">Reference proteome</keyword>
<organism evidence="1 2">
    <name type="scientific">Serratia nevei</name>
    <dbReference type="NCBI Taxonomy" id="2703794"/>
    <lineage>
        <taxon>Bacteria</taxon>
        <taxon>Pseudomonadati</taxon>
        <taxon>Pseudomonadota</taxon>
        <taxon>Gammaproteobacteria</taxon>
        <taxon>Enterobacterales</taxon>
        <taxon>Yersiniaceae</taxon>
        <taxon>Serratia</taxon>
    </lineage>
</organism>
<sequence length="492" mass="52403">MAIPISKDVKINPGVLAAGGTALDLNGLILTDSAYAPVGSVLSFSSDVDVEKYFGSSSQEAAMATIYFSGYKNSTKQPGNLLYSRFNTEDISAFLRSASMADVTLAQLKLLTGTIILTVDGNLVTSASISLSAATSFDNAATLIKTGIGASVNVVWDTNTKAFVISSSTSGKSSTITYATGTLSAGLRLTAAAGAVLSQGADTAVVSDAFQKILAASQNFALFTTSFICTQEQHLAFAKWVSAQDYRFGYVAHDSSTNATVQNSTDCLAYLLINTYSYGQTVPVYGYQSHAASVLGYAASLDFDRAEGRVPFKFRSLDGLLAQVNDSSTYDALIANGYNFYGAYSANNYSTKYWADGTITGDFKWLDSFCFQIWLNANLQQDGVELFQSNRSIPYNARGKAIIEASFSDTLNQGILFGGIRSGVTLSSSQISEIKNAVGADISPSLIAKGYYLYIADPTPAQRQGRKSPSMILWYCDGGCVQKITLASIEVQ</sequence>
<dbReference type="Pfam" id="PF11863">
    <property type="entry name" value="DUF3383"/>
    <property type="match status" value="1"/>
</dbReference>
<protein>
    <submittedName>
        <fullName evidence="1">DUF3383 domain-containing protein</fullName>
    </submittedName>
</protein>
<dbReference type="InterPro" id="IPR021808">
    <property type="entry name" value="DUF3383"/>
</dbReference>
<reference evidence="1" key="1">
    <citation type="submission" date="2023-01" db="EMBL/GenBank/DDBJ databases">
        <title>Genomic dissection of endemic carbapenem resistance: metallo-beta-lactamase gene dissemination through clonal, plasmid and integron transfer pathways.</title>
        <authorList>
            <person name="Macesic N."/>
        </authorList>
    </citation>
    <scope>NUCLEOTIDE SEQUENCE</scope>
    <source>
        <strain evidence="1">CPO382</strain>
    </source>
</reference>
<dbReference type="RefSeq" id="WP_201621310.1">
    <property type="nucleotide sequence ID" value="NZ_JARTMB010000019.1"/>
</dbReference>
<proteinExistence type="predicted"/>
<name>A0ABT7GJI2_9GAMM</name>
<dbReference type="Proteomes" id="UP001174748">
    <property type="component" value="Unassembled WGS sequence"/>
</dbReference>
<evidence type="ECO:0000313" key="2">
    <source>
        <dbReference type="Proteomes" id="UP001174748"/>
    </source>
</evidence>
<comment type="caution">
    <text evidence="1">The sequence shown here is derived from an EMBL/GenBank/DDBJ whole genome shotgun (WGS) entry which is preliminary data.</text>
</comment>